<dbReference type="SUPFAM" id="SSF54909">
    <property type="entry name" value="Dimeric alpha+beta barrel"/>
    <property type="match status" value="1"/>
</dbReference>
<dbReference type="EMBL" id="CP056041">
    <property type="protein sequence ID" value="QKZ19964.1"/>
    <property type="molecule type" value="Genomic_DNA"/>
</dbReference>
<sequence length="119" mass="13219">MSSADAPWLLEIRLFTVKPGLRAEFHRISEEGTVPLMRECGITVLAGGPSLNDEDGYYLLRAFRSEEERVELSQSVYATDVWLQKYEDVVPPMMAGYQTSVVPVPGPALQEFARSIALG</sequence>
<keyword evidence="2" id="KW-1185">Reference proteome</keyword>
<name>A0A7H8T990_STRCX</name>
<reference evidence="1 2" key="1">
    <citation type="submission" date="2020-06" db="EMBL/GenBank/DDBJ databases">
        <title>Genome mining for natural products.</title>
        <authorList>
            <person name="Zhang B."/>
            <person name="Shi J."/>
            <person name="Ge H."/>
        </authorList>
    </citation>
    <scope>NUCLEOTIDE SEQUENCE [LARGE SCALE GENOMIC DNA]</scope>
    <source>
        <strain evidence="1 2">NA02069</strain>
    </source>
</reference>
<dbReference type="Proteomes" id="UP000509418">
    <property type="component" value="Chromosome"/>
</dbReference>
<accession>A0A7H8T990</accession>
<dbReference type="AlphaFoldDB" id="A0A7H8T990"/>
<dbReference type="InterPro" id="IPR011008">
    <property type="entry name" value="Dimeric_a/b-barrel"/>
</dbReference>
<proteinExistence type="predicted"/>
<evidence type="ECO:0000313" key="2">
    <source>
        <dbReference type="Proteomes" id="UP000509418"/>
    </source>
</evidence>
<organism evidence="1 2">
    <name type="scientific">Streptomyces chartreusis</name>
    <dbReference type="NCBI Taxonomy" id="1969"/>
    <lineage>
        <taxon>Bacteria</taxon>
        <taxon>Bacillati</taxon>
        <taxon>Actinomycetota</taxon>
        <taxon>Actinomycetes</taxon>
        <taxon>Kitasatosporales</taxon>
        <taxon>Streptomycetaceae</taxon>
        <taxon>Streptomyces</taxon>
    </lineage>
</organism>
<dbReference type="Gene3D" id="3.30.70.100">
    <property type="match status" value="1"/>
</dbReference>
<gene>
    <name evidence="1" type="ORF">HUT05_22935</name>
</gene>
<evidence type="ECO:0000313" key="1">
    <source>
        <dbReference type="EMBL" id="QKZ19964.1"/>
    </source>
</evidence>
<protein>
    <submittedName>
        <fullName evidence="1">NIPSNAP family protein</fullName>
    </submittedName>
</protein>
<dbReference type="RefSeq" id="WP_176576168.1">
    <property type="nucleotide sequence ID" value="NZ_CBDRGH010000027.1"/>
</dbReference>